<feature type="transmembrane region" description="Helical" evidence="10">
    <location>
        <begin position="524"/>
        <end position="542"/>
    </location>
</feature>
<evidence type="ECO:0000256" key="10">
    <source>
        <dbReference type="SAM" id="Phobius"/>
    </source>
</evidence>
<dbReference type="EMBL" id="DS469510">
    <property type="protein sequence ID" value="EDO49302.1"/>
    <property type="molecule type" value="Genomic_DNA"/>
</dbReference>
<protein>
    <recommendedName>
        <fullName evidence="11">Transient receptor ion channel domain-containing protein</fullName>
    </recommendedName>
</protein>
<organism evidence="12 13">
    <name type="scientific">Nematostella vectensis</name>
    <name type="common">Starlet sea anemone</name>
    <dbReference type="NCBI Taxonomy" id="45351"/>
    <lineage>
        <taxon>Eukaryota</taxon>
        <taxon>Metazoa</taxon>
        <taxon>Cnidaria</taxon>
        <taxon>Anthozoa</taxon>
        <taxon>Hexacorallia</taxon>
        <taxon>Actiniaria</taxon>
        <taxon>Edwardsiidae</taxon>
        <taxon>Nematostella</taxon>
    </lineage>
</organism>
<evidence type="ECO:0000256" key="3">
    <source>
        <dbReference type="ARBA" id="ARBA00022692"/>
    </source>
</evidence>
<dbReference type="STRING" id="45351.A7RH68"/>
<evidence type="ECO:0000259" key="11">
    <source>
        <dbReference type="SMART" id="SM01420"/>
    </source>
</evidence>
<keyword evidence="5 10" id="KW-1133">Transmembrane helix</keyword>
<feature type="transmembrane region" description="Helical" evidence="10">
    <location>
        <begin position="483"/>
        <end position="504"/>
    </location>
</feature>
<dbReference type="InterPro" id="IPR002153">
    <property type="entry name" value="TRPC_channel"/>
</dbReference>
<dbReference type="InterPro" id="IPR013555">
    <property type="entry name" value="TRP_dom"/>
</dbReference>
<dbReference type="PANTHER" id="PTHR10117">
    <property type="entry name" value="TRANSIENT RECEPTOR POTENTIAL CHANNEL"/>
    <property type="match status" value="1"/>
</dbReference>
<dbReference type="GO" id="GO:0070679">
    <property type="term" value="F:inositol 1,4,5 trisphosphate binding"/>
    <property type="evidence" value="ECO:0000318"/>
    <property type="project" value="GO_Central"/>
</dbReference>
<dbReference type="InterPro" id="IPR005821">
    <property type="entry name" value="Ion_trans_dom"/>
</dbReference>
<evidence type="ECO:0000256" key="7">
    <source>
        <dbReference type="ARBA" id="ARBA00023065"/>
    </source>
</evidence>
<dbReference type="Pfam" id="PF00520">
    <property type="entry name" value="Ion_trans"/>
    <property type="match status" value="1"/>
</dbReference>
<dbReference type="GO" id="GO:0034703">
    <property type="term" value="C:cation channel complex"/>
    <property type="evidence" value="ECO:0000318"/>
    <property type="project" value="GO_Central"/>
</dbReference>
<comment type="subcellular location">
    <subcellularLocation>
        <location evidence="1">Membrane</location>
        <topology evidence="1">Multi-pass membrane protein</topology>
    </subcellularLocation>
</comment>
<dbReference type="GO" id="GO:0015279">
    <property type="term" value="F:store-operated calcium channel activity"/>
    <property type="evidence" value="ECO:0000318"/>
    <property type="project" value="GO_Central"/>
</dbReference>
<keyword evidence="3 10" id="KW-0812">Transmembrane</keyword>
<evidence type="ECO:0000256" key="4">
    <source>
        <dbReference type="ARBA" id="ARBA00022737"/>
    </source>
</evidence>
<dbReference type="SMART" id="SM01420">
    <property type="entry name" value="TRP_2"/>
    <property type="match status" value="1"/>
</dbReference>
<keyword evidence="4" id="KW-0677">Repeat</keyword>
<keyword evidence="2" id="KW-0813">Transport</keyword>
<dbReference type="Proteomes" id="UP000001593">
    <property type="component" value="Unassembled WGS sequence"/>
</dbReference>
<dbReference type="PANTHER" id="PTHR10117:SF54">
    <property type="entry name" value="TRANSIENT RECEPTOR POTENTIAL-GAMMA PROTEIN"/>
    <property type="match status" value="1"/>
</dbReference>
<feature type="transmembrane region" description="Helical" evidence="10">
    <location>
        <begin position="340"/>
        <end position="358"/>
    </location>
</feature>
<dbReference type="eggNOG" id="KOG3609">
    <property type="taxonomic scope" value="Eukaryota"/>
</dbReference>
<evidence type="ECO:0000313" key="13">
    <source>
        <dbReference type="Proteomes" id="UP000001593"/>
    </source>
</evidence>
<evidence type="ECO:0000256" key="5">
    <source>
        <dbReference type="ARBA" id="ARBA00022989"/>
    </source>
</evidence>
<accession>A7RH68</accession>
<gene>
    <name evidence="12" type="ORF">NEMVEDRAFT_v1g197088</name>
</gene>
<keyword evidence="8 10" id="KW-0472">Membrane</keyword>
<keyword evidence="13" id="KW-1185">Reference proteome</keyword>
<feature type="transmembrane region" description="Helical" evidence="10">
    <location>
        <begin position="400"/>
        <end position="421"/>
    </location>
</feature>
<evidence type="ECO:0000256" key="9">
    <source>
        <dbReference type="ARBA" id="ARBA00023303"/>
    </source>
</evidence>
<sequence>MAASSHFEHKEMDHLSYSADEQLLFDLVLNEDVEGVRSFFDLRPDFLFRTRDFVTRALLSDTIDLNRGDILKIFLDEQARIGGALFNAVRKGSKDCVQTMLPYISSKRGDIGPEDVKPGAFVSPLMLAVHLEKFDIIELFLSKGYRVLEPHDDDDEDDDDEQLNRTNVGLELSSELSFNLRVNAYRALASPLYISYFFIMNPDALHPIFHVLELNKKLKNQMYRDFEFNNDYKQISKDCQRFAVDLLEQCRTTDETNVLLDVYPEIQRVYEKDKKHIEGSHTAFKELSMLNLAIRNDMNELVAHPQSQLRLDKILYHGLYMFKREPRVWRYRSWYTGKLFWLRHTLLLPFLALFYIIAPDCRISNVLKTPMVKFYSHTGAFVLFAIALAVSSFEDHFTDYTLIPVLIDWGTLLFVLGLFLQEVKDLYFQGAFRYIRQWWNIISLLMVVLFLISYSLRLTAYLSPQTSPPHLKNLAVRSSQLSLLANSFFAFAMVFSFIHLTNFLQVSDVFGPLQLSLYMLFADLIKFFVFFFVLFLAFGLSLRKLYSHYKTSQQHFVNITRPVDTNHPYSA</sequence>
<keyword evidence="9" id="KW-0407">Ion channel</keyword>
<dbReference type="GO" id="GO:0005886">
    <property type="term" value="C:plasma membrane"/>
    <property type="evidence" value="ECO:0000318"/>
    <property type="project" value="GO_Central"/>
</dbReference>
<dbReference type="SUPFAM" id="SSF48403">
    <property type="entry name" value="Ankyrin repeat"/>
    <property type="match status" value="1"/>
</dbReference>
<dbReference type="KEGG" id="nve:5521447"/>
<dbReference type="Gene3D" id="1.25.40.20">
    <property type="entry name" value="Ankyrin repeat-containing domain"/>
    <property type="match status" value="1"/>
</dbReference>
<evidence type="ECO:0000256" key="6">
    <source>
        <dbReference type="ARBA" id="ARBA00023043"/>
    </source>
</evidence>
<reference evidence="12 13" key="1">
    <citation type="journal article" date="2007" name="Science">
        <title>Sea anemone genome reveals ancestral eumetazoan gene repertoire and genomic organization.</title>
        <authorList>
            <person name="Putnam N.H."/>
            <person name="Srivastava M."/>
            <person name="Hellsten U."/>
            <person name="Dirks B."/>
            <person name="Chapman J."/>
            <person name="Salamov A."/>
            <person name="Terry A."/>
            <person name="Shapiro H."/>
            <person name="Lindquist E."/>
            <person name="Kapitonov V.V."/>
            <person name="Jurka J."/>
            <person name="Genikhovich G."/>
            <person name="Grigoriev I.V."/>
            <person name="Lucas S.M."/>
            <person name="Steele R.E."/>
            <person name="Finnerty J.R."/>
            <person name="Technau U."/>
            <person name="Martindale M.Q."/>
            <person name="Rokhsar D.S."/>
        </authorList>
    </citation>
    <scope>NUCLEOTIDE SEQUENCE [LARGE SCALE GENOMIC DNA]</scope>
    <source>
        <strain evidence="13">CH2 X CH6</strain>
    </source>
</reference>
<evidence type="ECO:0000313" key="12">
    <source>
        <dbReference type="EMBL" id="EDO49302.1"/>
    </source>
</evidence>
<dbReference type="InParanoid" id="A7RH68"/>
<keyword evidence="7" id="KW-0406">Ion transport</keyword>
<evidence type="ECO:0000256" key="2">
    <source>
        <dbReference type="ARBA" id="ARBA00022448"/>
    </source>
</evidence>
<dbReference type="GO" id="GO:0051480">
    <property type="term" value="P:regulation of cytosolic calcium ion concentration"/>
    <property type="evidence" value="ECO:0000318"/>
    <property type="project" value="GO_Central"/>
</dbReference>
<evidence type="ECO:0000256" key="8">
    <source>
        <dbReference type="ARBA" id="ARBA00023136"/>
    </source>
</evidence>
<dbReference type="PhylomeDB" id="A7RH68"/>
<feature type="domain" description="Transient receptor ion channel" evidence="11">
    <location>
        <begin position="162"/>
        <end position="229"/>
    </location>
</feature>
<dbReference type="InterPro" id="IPR036770">
    <property type="entry name" value="Ankyrin_rpt-contain_sf"/>
</dbReference>
<dbReference type="AlphaFoldDB" id="A7RH68"/>
<feature type="transmembrane region" description="Helical" evidence="10">
    <location>
        <begin position="441"/>
        <end position="462"/>
    </location>
</feature>
<dbReference type="OMA" id="FLCHAMS"/>
<feature type="transmembrane region" description="Helical" evidence="10">
    <location>
        <begin position="374"/>
        <end position="393"/>
    </location>
</feature>
<evidence type="ECO:0000256" key="1">
    <source>
        <dbReference type="ARBA" id="ARBA00004141"/>
    </source>
</evidence>
<keyword evidence="6" id="KW-0040">ANK repeat</keyword>
<name>A7RH68_NEMVE</name>
<dbReference type="HOGENOM" id="CLU_477611_0_0_1"/>
<proteinExistence type="predicted"/>
<dbReference type="GO" id="GO:0070588">
    <property type="term" value="P:calcium ion transmembrane transport"/>
    <property type="evidence" value="ECO:0000318"/>
    <property type="project" value="GO_Central"/>
</dbReference>